<dbReference type="RefSeq" id="WP_109969815.1">
    <property type="nucleotide sequence ID" value="NZ_CP176093.1"/>
</dbReference>
<dbReference type="InterPro" id="IPR035965">
    <property type="entry name" value="PAS-like_dom_sf"/>
</dbReference>
<dbReference type="SUPFAM" id="SSF46785">
    <property type="entry name" value="Winged helix' DNA-binding domain"/>
    <property type="match status" value="1"/>
</dbReference>
<dbReference type="AlphaFoldDB" id="A0A2V2MYB0"/>
<evidence type="ECO:0000313" key="3">
    <source>
        <dbReference type="Proteomes" id="UP000245657"/>
    </source>
</evidence>
<protein>
    <recommendedName>
        <fullName evidence="1">PAC domain-containing protein</fullName>
    </recommendedName>
</protein>
<dbReference type="SUPFAM" id="SSF55785">
    <property type="entry name" value="PYP-like sensor domain (PAS domain)"/>
    <property type="match status" value="1"/>
</dbReference>
<dbReference type="EMBL" id="QGMY01000014">
    <property type="protein sequence ID" value="PWR70386.1"/>
    <property type="molecule type" value="Genomic_DNA"/>
</dbReference>
<dbReference type="Pfam" id="PF13188">
    <property type="entry name" value="PAS_8"/>
    <property type="match status" value="1"/>
</dbReference>
<gene>
    <name evidence="2" type="ORF">DK846_15010</name>
</gene>
<name>A0A2V2MYB0_9EURY</name>
<keyword evidence="3" id="KW-1185">Reference proteome</keyword>
<dbReference type="InterPro" id="IPR000014">
    <property type="entry name" value="PAS"/>
</dbReference>
<organism evidence="2 3">
    <name type="scientific">Methanospirillum lacunae</name>
    <dbReference type="NCBI Taxonomy" id="668570"/>
    <lineage>
        <taxon>Archaea</taxon>
        <taxon>Methanobacteriati</taxon>
        <taxon>Methanobacteriota</taxon>
        <taxon>Stenosarchaea group</taxon>
        <taxon>Methanomicrobia</taxon>
        <taxon>Methanomicrobiales</taxon>
        <taxon>Methanospirillaceae</taxon>
        <taxon>Methanospirillum</taxon>
    </lineage>
</organism>
<comment type="caution">
    <text evidence="2">The sequence shown here is derived from an EMBL/GenBank/DDBJ whole genome shotgun (WGS) entry which is preliminary data.</text>
</comment>
<dbReference type="InterPro" id="IPR000700">
    <property type="entry name" value="PAS-assoc_C"/>
</dbReference>
<dbReference type="GeneID" id="97547604"/>
<feature type="domain" description="PAC" evidence="1">
    <location>
        <begin position="296"/>
        <end position="348"/>
    </location>
</feature>
<reference evidence="2 3" key="1">
    <citation type="submission" date="2018-05" db="EMBL/GenBank/DDBJ databases">
        <title>Draft genome of Methanospirillum lacunae Ki8-1.</title>
        <authorList>
            <person name="Dueholm M.S."/>
            <person name="Nielsen P.H."/>
            <person name="Bakmann L.F."/>
            <person name="Otzen D.E."/>
        </authorList>
    </citation>
    <scope>NUCLEOTIDE SEQUENCE [LARGE SCALE GENOMIC DNA]</scope>
    <source>
        <strain evidence="2 3">Ki8-1</strain>
    </source>
</reference>
<evidence type="ECO:0000259" key="1">
    <source>
        <dbReference type="PROSITE" id="PS50113"/>
    </source>
</evidence>
<dbReference type="Proteomes" id="UP000245657">
    <property type="component" value="Unassembled WGS sequence"/>
</dbReference>
<sequence length="375" mass="43973">MDHAEDLIIKSLYGQHRALMIKEIAQICGLDRHTVSRRLDRMEILGQVRKLEIGNSKRYFLNNTLSTNNLIDVCSDLILVINDKWRIQYINKSAQKLCNLLDHPIIGERVDDLKLELFSSHPVIEGLKKFDYQNISKIELSYDVRGIERYYEVSIMSIPFKPGFMSTVICAVDITEKVNLKKQLLASEERFRSLFEFAPVAINEEDWSKVKEYLDNLTRNGVLDLNLYLQNNPDMLIECISCIQILRTNALSRIYYQKAMNMPLSVKMDLIPYLSQDSYDALRMVILSMYNKIPSHRYEIFVNNRGGKSQYFLIQSKVIKNDISDLSRVFTVFQDITDFKLLQSELVQKQEIMFTILEELIQENYTLKEKFNFFH</sequence>
<dbReference type="Gene3D" id="3.30.450.20">
    <property type="entry name" value="PAS domain"/>
    <property type="match status" value="1"/>
</dbReference>
<evidence type="ECO:0000313" key="2">
    <source>
        <dbReference type="EMBL" id="PWR70386.1"/>
    </source>
</evidence>
<dbReference type="InterPro" id="IPR036390">
    <property type="entry name" value="WH_DNA-bd_sf"/>
</dbReference>
<proteinExistence type="predicted"/>
<dbReference type="PROSITE" id="PS50113">
    <property type="entry name" value="PAC"/>
    <property type="match status" value="1"/>
</dbReference>
<accession>A0A2V2MYB0</accession>